<evidence type="ECO:0000313" key="7">
    <source>
        <dbReference type="EMBL" id="KAJ9566326.1"/>
    </source>
</evidence>
<dbReference type="GO" id="GO:0006869">
    <property type="term" value="P:lipid transport"/>
    <property type="evidence" value="ECO:0007669"/>
    <property type="project" value="InterPro"/>
</dbReference>
<keyword evidence="5" id="KW-0732">Signal</keyword>
<dbReference type="EMBL" id="JARYMX010000001">
    <property type="protein sequence ID" value="KAJ9566326.1"/>
    <property type="molecule type" value="Genomic_DNA"/>
</dbReference>
<dbReference type="Proteomes" id="UP001172457">
    <property type="component" value="Chromosome 1"/>
</dbReference>
<dbReference type="SUPFAM" id="SSF47699">
    <property type="entry name" value="Bifunctional inhibitor/lipid-transfer protein/seed storage 2S albumin"/>
    <property type="match status" value="1"/>
</dbReference>
<dbReference type="InterPro" id="IPR036312">
    <property type="entry name" value="Bifun_inhib/LTP/seed_sf"/>
</dbReference>
<reference evidence="7" key="1">
    <citation type="submission" date="2023-03" db="EMBL/GenBank/DDBJ databases">
        <title>Chromosome-scale reference genome and RAD-based genetic map of yellow starthistle (Centaurea solstitialis) reveal putative structural variation and QTLs associated with invader traits.</title>
        <authorList>
            <person name="Reatini B."/>
            <person name="Cang F.A."/>
            <person name="Jiang Q."/>
            <person name="Mckibben M.T.W."/>
            <person name="Barker M.S."/>
            <person name="Rieseberg L.H."/>
            <person name="Dlugosch K.M."/>
        </authorList>
    </citation>
    <scope>NUCLEOTIDE SEQUENCE</scope>
    <source>
        <strain evidence="7">CAN-66</strain>
        <tissue evidence="7">Leaf</tissue>
    </source>
</reference>
<sequence length="167" mass="18192">MVGGSWTWVFVMLLFLAMNGANAISCQEAMARMLPCQGFLMGIGEINGPCCQSAQSLSEIAKSTPGERTSVCQCLKQAAVVMGINVTNAQEIPQLCHLDLDVSLINPNVDCNKFNEAPTPRSSRVGRRLESLGSQLHKLNHIQIPIISRSKTASKAHNQKSHFKTKI</sequence>
<evidence type="ECO:0000256" key="2">
    <source>
        <dbReference type="ARBA" id="ARBA00022448"/>
    </source>
</evidence>
<dbReference type="Gene3D" id="1.10.110.10">
    <property type="entry name" value="Plant lipid-transfer and hydrophobic proteins"/>
    <property type="match status" value="1"/>
</dbReference>
<keyword evidence="3 4" id="KW-0446">Lipid-binding</keyword>
<comment type="similarity">
    <text evidence="1 4">Belongs to the plant LTP family.</text>
</comment>
<dbReference type="SMART" id="SM00499">
    <property type="entry name" value="AAI"/>
    <property type="match status" value="1"/>
</dbReference>
<evidence type="ECO:0000256" key="3">
    <source>
        <dbReference type="ARBA" id="ARBA00023121"/>
    </source>
</evidence>
<dbReference type="AlphaFoldDB" id="A0AA38U583"/>
<dbReference type="GO" id="GO:0008289">
    <property type="term" value="F:lipid binding"/>
    <property type="evidence" value="ECO:0007669"/>
    <property type="project" value="UniProtKB-KW"/>
</dbReference>
<feature type="chain" id="PRO_5041345916" description="Non-specific lipid-transfer protein" evidence="5">
    <location>
        <begin position="24"/>
        <end position="167"/>
    </location>
</feature>
<name>A0AA38U583_9ASTR</name>
<protein>
    <recommendedName>
        <fullName evidence="4">Non-specific lipid-transfer protein</fullName>
    </recommendedName>
</protein>
<evidence type="ECO:0000256" key="1">
    <source>
        <dbReference type="ARBA" id="ARBA00009748"/>
    </source>
</evidence>
<dbReference type="PANTHER" id="PTHR33076">
    <property type="entry name" value="NON-SPECIFIC LIPID-TRANSFER PROTEIN 2-RELATED"/>
    <property type="match status" value="1"/>
</dbReference>
<gene>
    <name evidence="7" type="ORF">OSB04_002292</name>
</gene>
<proteinExistence type="inferred from homology"/>
<dbReference type="InterPro" id="IPR016140">
    <property type="entry name" value="Bifunc_inhib/LTP/seed_store"/>
</dbReference>
<dbReference type="Pfam" id="PF00234">
    <property type="entry name" value="Tryp_alpha_amyl"/>
    <property type="match status" value="1"/>
</dbReference>
<feature type="domain" description="Bifunctional inhibitor/plant lipid transfer protein/seed storage helical" evidence="6">
    <location>
        <begin position="26"/>
        <end position="111"/>
    </location>
</feature>
<keyword evidence="2 4" id="KW-0813">Transport</keyword>
<keyword evidence="8" id="KW-1185">Reference proteome</keyword>
<dbReference type="InterPro" id="IPR000528">
    <property type="entry name" value="Plant_nsLTP"/>
</dbReference>
<evidence type="ECO:0000256" key="4">
    <source>
        <dbReference type="RuleBase" id="RU000628"/>
    </source>
</evidence>
<evidence type="ECO:0000313" key="8">
    <source>
        <dbReference type="Proteomes" id="UP001172457"/>
    </source>
</evidence>
<feature type="signal peptide" evidence="5">
    <location>
        <begin position="1"/>
        <end position="23"/>
    </location>
</feature>
<evidence type="ECO:0000259" key="6">
    <source>
        <dbReference type="SMART" id="SM00499"/>
    </source>
</evidence>
<accession>A0AA38U583</accession>
<organism evidence="7 8">
    <name type="scientific">Centaurea solstitialis</name>
    <name type="common">yellow star-thistle</name>
    <dbReference type="NCBI Taxonomy" id="347529"/>
    <lineage>
        <taxon>Eukaryota</taxon>
        <taxon>Viridiplantae</taxon>
        <taxon>Streptophyta</taxon>
        <taxon>Embryophyta</taxon>
        <taxon>Tracheophyta</taxon>
        <taxon>Spermatophyta</taxon>
        <taxon>Magnoliopsida</taxon>
        <taxon>eudicotyledons</taxon>
        <taxon>Gunneridae</taxon>
        <taxon>Pentapetalae</taxon>
        <taxon>asterids</taxon>
        <taxon>campanulids</taxon>
        <taxon>Asterales</taxon>
        <taxon>Asteraceae</taxon>
        <taxon>Carduoideae</taxon>
        <taxon>Cardueae</taxon>
        <taxon>Centaureinae</taxon>
        <taxon>Centaurea</taxon>
    </lineage>
</organism>
<comment type="function">
    <text evidence="4">Plant non-specific lipid-transfer proteins transfer phospholipids as well as galactolipids across membranes. May play a role in wax or cutin deposition in the cell walls of expanding epidermal cells and certain secretory tissues.</text>
</comment>
<comment type="caution">
    <text evidence="7">The sequence shown here is derived from an EMBL/GenBank/DDBJ whole genome shotgun (WGS) entry which is preliminary data.</text>
</comment>
<dbReference type="PRINTS" id="PR00382">
    <property type="entry name" value="LIPIDTRNSFER"/>
</dbReference>
<evidence type="ECO:0000256" key="5">
    <source>
        <dbReference type="SAM" id="SignalP"/>
    </source>
</evidence>